<dbReference type="EMBL" id="HBHY01002449">
    <property type="protein sequence ID" value="CAE0127467.1"/>
    <property type="molecule type" value="Transcribed_RNA"/>
</dbReference>
<protein>
    <recommendedName>
        <fullName evidence="5">Ribosome biogenesis regulatory protein</fullName>
    </recommendedName>
</protein>
<comment type="subcellular location">
    <subcellularLocation>
        <location evidence="1 5">Nucleus</location>
    </subcellularLocation>
</comment>
<name>A0A7S3B9E8_9VIRI</name>
<keyword evidence="4 5" id="KW-0539">Nucleus</keyword>
<gene>
    <name evidence="7" type="ORF">PSIN1315_LOCUS1545</name>
</gene>
<evidence type="ECO:0000256" key="2">
    <source>
        <dbReference type="ARBA" id="ARBA00010077"/>
    </source>
</evidence>
<dbReference type="GO" id="GO:0005634">
    <property type="term" value="C:nucleus"/>
    <property type="evidence" value="ECO:0007669"/>
    <property type="project" value="UniProtKB-SubCell"/>
</dbReference>
<feature type="region of interest" description="Disordered" evidence="6">
    <location>
        <begin position="349"/>
        <end position="396"/>
    </location>
</feature>
<comment type="function">
    <text evidence="5">Involved in ribosomal large subunit assembly.</text>
</comment>
<dbReference type="Pfam" id="PF04939">
    <property type="entry name" value="RRS1"/>
    <property type="match status" value="1"/>
</dbReference>
<dbReference type="AlphaFoldDB" id="A0A7S3B9E8"/>
<evidence type="ECO:0000256" key="4">
    <source>
        <dbReference type="ARBA" id="ARBA00023242"/>
    </source>
</evidence>
<keyword evidence="3 5" id="KW-0690">Ribosome biogenesis</keyword>
<evidence type="ECO:0000256" key="6">
    <source>
        <dbReference type="SAM" id="MobiDB-lite"/>
    </source>
</evidence>
<dbReference type="InterPro" id="IPR007023">
    <property type="entry name" value="Ribosom_reg"/>
</dbReference>
<evidence type="ECO:0000313" key="7">
    <source>
        <dbReference type="EMBL" id="CAE0127467.1"/>
    </source>
</evidence>
<organism evidence="7">
    <name type="scientific">Prasinoderma singulare</name>
    <dbReference type="NCBI Taxonomy" id="676789"/>
    <lineage>
        <taxon>Eukaryota</taxon>
        <taxon>Viridiplantae</taxon>
        <taxon>Prasinodermophyta</taxon>
        <taxon>Prasinodermophyceae</taxon>
        <taxon>Prasinodermales</taxon>
        <taxon>Prasinodermaceae</taxon>
        <taxon>Prasinoderma</taxon>
    </lineage>
</organism>
<proteinExistence type="inferred from homology"/>
<evidence type="ECO:0000256" key="5">
    <source>
        <dbReference type="RuleBase" id="RU364132"/>
    </source>
</evidence>
<reference evidence="7" key="1">
    <citation type="submission" date="2021-01" db="EMBL/GenBank/DDBJ databases">
        <authorList>
            <person name="Corre E."/>
            <person name="Pelletier E."/>
            <person name="Niang G."/>
            <person name="Scheremetjew M."/>
            <person name="Finn R."/>
            <person name="Kale V."/>
            <person name="Holt S."/>
            <person name="Cochrane G."/>
            <person name="Meng A."/>
            <person name="Brown T."/>
            <person name="Cohen L."/>
        </authorList>
    </citation>
    <scope>NUCLEOTIDE SEQUENCE</scope>
    <source>
        <strain evidence="7">RCC927</strain>
    </source>
</reference>
<evidence type="ECO:0000256" key="3">
    <source>
        <dbReference type="ARBA" id="ARBA00022517"/>
    </source>
</evidence>
<comment type="similarity">
    <text evidence="2 5">Belongs to the RRS1 family.</text>
</comment>
<evidence type="ECO:0000256" key="1">
    <source>
        <dbReference type="ARBA" id="ARBA00004123"/>
    </source>
</evidence>
<dbReference type="GO" id="GO:0042254">
    <property type="term" value="P:ribosome biogenesis"/>
    <property type="evidence" value="ECO:0007669"/>
    <property type="project" value="UniProtKB-KW"/>
</dbReference>
<sequence>MSGGGTLVVTRELLEGGAGGADEAQAAEAEAAQALVEVDAGNLLASDPAPVDARLFSDPESAARACEQLGARALQALFTTLVDLPSRRDDKGDGRLVLLPPPVTVLPRHKPVPLERAQTRWEKFAETKGIRKRKRSKLVWDEVNGEWRRRHGYGRANEESDVPIVEARAGEDPSVDPWTRMRDEKKSRVSANEKRRMRNVKENLKERGISAASVGAAGGGGAGRLDEIPAGLSSSATLAFEKGMKGQGIAAPRNKSKNNLLLAAATAASATASMGKFDANSSLERKDSKYAQKRHAKRLPVVGAGEAEAKLLGKVMARVVDAREREGFVNIDKAARHFQAQEDAAIHAARKADGLTNRQRRKGLAAGEDDRSKKKRAKVGGLASKKGKAGKGKGKR</sequence>
<feature type="compositionally biased region" description="Basic residues" evidence="6">
    <location>
        <begin position="385"/>
        <end position="396"/>
    </location>
</feature>
<accession>A0A7S3B9E8</accession>